<dbReference type="Proteomes" id="UP001630127">
    <property type="component" value="Unassembled WGS sequence"/>
</dbReference>
<proteinExistence type="predicted"/>
<organism evidence="2 3">
    <name type="scientific">Cinchona calisaya</name>
    <dbReference type="NCBI Taxonomy" id="153742"/>
    <lineage>
        <taxon>Eukaryota</taxon>
        <taxon>Viridiplantae</taxon>
        <taxon>Streptophyta</taxon>
        <taxon>Embryophyta</taxon>
        <taxon>Tracheophyta</taxon>
        <taxon>Spermatophyta</taxon>
        <taxon>Magnoliopsida</taxon>
        <taxon>eudicotyledons</taxon>
        <taxon>Gunneridae</taxon>
        <taxon>Pentapetalae</taxon>
        <taxon>asterids</taxon>
        <taxon>lamiids</taxon>
        <taxon>Gentianales</taxon>
        <taxon>Rubiaceae</taxon>
        <taxon>Cinchonoideae</taxon>
        <taxon>Cinchoneae</taxon>
        <taxon>Cinchona</taxon>
    </lineage>
</organism>
<sequence length="68" mass="7946">MQLKKFFWLLIPIAGFSDLTRTHYSEVAIDLARSLVDPDGFTSIKFLVDYTKLDRKFPFVIDKQIKAH</sequence>
<protein>
    <submittedName>
        <fullName evidence="2">Uncharacterized protein</fullName>
    </submittedName>
</protein>
<feature type="signal peptide" evidence="1">
    <location>
        <begin position="1"/>
        <end position="22"/>
    </location>
</feature>
<feature type="chain" id="PRO_5044825056" evidence="1">
    <location>
        <begin position="23"/>
        <end position="68"/>
    </location>
</feature>
<keyword evidence="1" id="KW-0732">Signal</keyword>
<name>A0ABD2YJA9_9GENT</name>
<dbReference type="EMBL" id="JBJUIK010000013">
    <property type="protein sequence ID" value="KAL3507456.1"/>
    <property type="molecule type" value="Genomic_DNA"/>
</dbReference>
<evidence type="ECO:0000313" key="2">
    <source>
        <dbReference type="EMBL" id="KAL3507456.1"/>
    </source>
</evidence>
<reference evidence="2 3" key="1">
    <citation type="submission" date="2024-11" db="EMBL/GenBank/DDBJ databases">
        <title>A near-complete genome assembly of Cinchona calisaya.</title>
        <authorList>
            <person name="Lian D.C."/>
            <person name="Zhao X.W."/>
            <person name="Wei L."/>
        </authorList>
    </citation>
    <scope>NUCLEOTIDE SEQUENCE [LARGE SCALE GENOMIC DNA]</scope>
    <source>
        <tissue evidence="2">Nenye</tissue>
    </source>
</reference>
<evidence type="ECO:0000256" key="1">
    <source>
        <dbReference type="SAM" id="SignalP"/>
    </source>
</evidence>
<dbReference type="AlphaFoldDB" id="A0ABD2YJA9"/>
<gene>
    <name evidence="2" type="ORF">ACH5RR_032838</name>
</gene>
<evidence type="ECO:0000313" key="3">
    <source>
        <dbReference type="Proteomes" id="UP001630127"/>
    </source>
</evidence>
<keyword evidence="3" id="KW-1185">Reference proteome</keyword>
<comment type="caution">
    <text evidence="2">The sequence shown here is derived from an EMBL/GenBank/DDBJ whole genome shotgun (WGS) entry which is preliminary data.</text>
</comment>
<accession>A0ABD2YJA9</accession>